<evidence type="ECO:0000313" key="2">
    <source>
        <dbReference type="RefSeq" id="XP_059606778.1"/>
    </source>
</evidence>
<name>A0AAJ8C1D5_ASPNG</name>
<feature type="signal peptide" evidence="1">
    <location>
        <begin position="1"/>
        <end position="31"/>
    </location>
</feature>
<dbReference type="VEuPathDB" id="FungiDB:An16g07190"/>
<dbReference type="KEGG" id="ang:An16g07190"/>
<sequence>MTARNARLTSTVTMLIISAPLDVGAIKQVDACDYYASWSIWTVDIEKGLDNRYASKTRSVLRYNEGTPEYMPNMDYVDWGERRQNYKIRWKLIEYVSSGPRTYLERSIAAKSGRSRYGSLFRMRILGAPIEQGDKGPSSCELKIEPSYLADHPRGKGRAIIRCVASNPGRLDSIDKSISVGDLSIAIPDLCFKPDSSGNPGSKCVNSGEHTQWAVIAAECFTSITLIADRLRNPPGALTVGCAFRVSAKADQAMADEQEVGIEAPIGNPKKLRWVYSAPCSLKLENCAFFPASLSVPCLFDPNASVSRTTGGFPDRQPSVPKRAERYLNSTINLGGSGEGYVEGNSLKSFTSASTWLAMHKVAAIGIVSSMVS</sequence>
<proteinExistence type="predicted"/>
<accession>A0AAJ8C1D5</accession>
<reference evidence="2" key="2">
    <citation type="submission" date="2025-08" db="UniProtKB">
        <authorList>
            <consortium name="RefSeq"/>
        </authorList>
    </citation>
    <scope>IDENTIFICATION</scope>
</reference>
<reference evidence="2" key="1">
    <citation type="submission" date="2025-02" db="EMBL/GenBank/DDBJ databases">
        <authorList>
            <consortium name="NCBI Genome Project"/>
        </authorList>
    </citation>
    <scope>NUCLEOTIDE SEQUENCE</scope>
</reference>
<organism evidence="2">
    <name type="scientific">Aspergillus niger</name>
    <dbReference type="NCBI Taxonomy" id="5061"/>
    <lineage>
        <taxon>Eukaryota</taxon>
        <taxon>Fungi</taxon>
        <taxon>Dikarya</taxon>
        <taxon>Ascomycota</taxon>
        <taxon>Pezizomycotina</taxon>
        <taxon>Eurotiomycetes</taxon>
        <taxon>Eurotiomycetidae</taxon>
        <taxon>Eurotiales</taxon>
        <taxon>Aspergillaceae</taxon>
        <taxon>Aspergillus</taxon>
        <taxon>Aspergillus subgen. Circumdati</taxon>
    </lineage>
</organism>
<evidence type="ECO:0000256" key="1">
    <source>
        <dbReference type="SAM" id="SignalP"/>
    </source>
</evidence>
<dbReference type="GeneID" id="84593498"/>
<dbReference type="RefSeq" id="XP_059606778.1">
    <property type="nucleotide sequence ID" value="XM_059745268.1"/>
</dbReference>
<keyword evidence="1" id="KW-0732">Signal</keyword>
<feature type="chain" id="PRO_5044809580" evidence="1">
    <location>
        <begin position="32"/>
        <end position="373"/>
    </location>
</feature>
<protein>
    <submittedName>
        <fullName evidence="2">Uncharacterized protein</fullName>
    </submittedName>
</protein>
<dbReference type="AlphaFoldDB" id="A0AAJ8C1D5"/>
<gene>
    <name evidence="2" type="ORF">An16g07190</name>
</gene>